<organism evidence="1 2">
    <name type="scientific">Paralvinella palmiformis</name>
    <dbReference type="NCBI Taxonomy" id="53620"/>
    <lineage>
        <taxon>Eukaryota</taxon>
        <taxon>Metazoa</taxon>
        <taxon>Spiralia</taxon>
        <taxon>Lophotrochozoa</taxon>
        <taxon>Annelida</taxon>
        <taxon>Polychaeta</taxon>
        <taxon>Sedentaria</taxon>
        <taxon>Canalipalpata</taxon>
        <taxon>Terebellida</taxon>
        <taxon>Terebelliformia</taxon>
        <taxon>Alvinellidae</taxon>
        <taxon>Paralvinella</taxon>
    </lineage>
</organism>
<dbReference type="Proteomes" id="UP001208570">
    <property type="component" value="Unassembled WGS sequence"/>
</dbReference>
<reference evidence="1" key="1">
    <citation type="journal article" date="2023" name="Mol. Biol. Evol.">
        <title>Third-Generation Sequencing Reveals the Adaptive Role of the Epigenome in Three Deep-Sea Polychaetes.</title>
        <authorList>
            <person name="Perez M."/>
            <person name="Aroh O."/>
            <person name="Sun Y."/>
            <person name="Lan Y."/>
            <person name="Juniper S.K."/>
            <person name="Young C.R."/>
            <person name="Angers B."/>
            <person name="Qian P.Y."/>
        </authorList>
    </citation>
    <scope>NUCLEOTIDE SEQUENCE</scope>
    <source>
        <strain evidence="1">P08H-3</strain>
    </source>
</reference>
<evidence type="ECO:0000313" key="1">
    <source>
        <dbReference type="EMBL" id="KAK2152416.1"/>
    </source>
</evidence>
<name>A0AAD9JG74_9ANNE</name>
<comment type="caution">
    <text evidence="1">The sequence shown here is derived from an EMBL/GenBank/DDBJ whole genome shotgun (WGS) entry which is preliminary data.</text>
</comment>
<sequence>MLLSNRITIKYGTNSFAYQGAKLWNLMENNVKTFEFTDFKRQISSWIPNNCECSICILCKLQNI</sequence>
<dbReference type="AlphaFoldDB" id="A0AAD9JG74"/>
<accession>A0AAD9JG74</accession>
<evidence type="ECO:0000313" key="2">
    <source>
        <dbReference type="Proteomes" id="UP001208570"/>
    </source>
</evidence>
<gene>
    <name evidence="1" type="ORF">LSH36_329g02053</name>
</gene>
<dbReference type="EMBL" id="JAODUP010000329">
    <property type="protein sequence ID" value="KAK2152416.1"/>
    <property type="molecule type" value="Genomic_DNA"/>
</dbReference>
<keyword evidence="2" id="KW-1185">Reference proteome</keyword>
<protein>
    <submittedName>
        <fullName evidence="1">Uncharacterized protein</fullName>
    </submittedName>
</protein>
<proteinExistence type="predicted"/>